<dbReference type="VEuPathDB" id="FungiDB:H257_18465"/>
<sequence length="98" mass="11020">MSSESKTKPTQPNLRDLATPLQVTSATDLNADAMTELLARKQEINDLRTQPTEPAKLNGLRAVESRANDLLRKVKFNENDLSAFKVKIPNVRQLRPHL</sequence>
<accession>W4FB48</accession>
<dbReference type="GeneID" id="20820461"/>
<name>W4FB48_APHAT</name>
<proteinExistence type="predicted"/>
<gene>
    <name evidence="1" type="ORF">H257_18465</name>
</gene>
<dbReference type="AlphaFoldDB" id="W4FB48"/>
<dbReference type="EMBL" id="KI913280">
    <property type="protein sequence ID" value="ETV64687.1"/>
    <property type="molecule type" value="Genomic_DNA"/>
</dbReference>
<protein>
    <submittedName>
        <fullName evidence="1">Uncharacterized protein</fullName>
    </submittedName>
</protein>
<reference evidence="1" key="1">
    <citation type="submission" date="2013-12" db="EMBL/GenBank/DDBJ databases">
        <title>The Genome Sequence of Aphanomyces astaci APO3.</title>
        <authorList>
            <consortium name="The Broad Institute Genomics Platform"/>
            <person name="Russ C."/>
            <person name="Tyler B."/>
            <person name="van West P."/>
            <person name="Dieguez-Uribeondo J."/>
            <person name="Young S.K."/>
            <person name="Zeng Q."/>
            <person name="Gargeya S."/>
            <person name="Fitzgerald M."/>
            <person name="Abouelleil A."/>
            <person name="Alvarado L."/>
            <person name="Chapman S.B."/>
            <person name="Gainer-Dewar J."/>
            <person name="Goldberg J."/>
            <person name="Griggs A."/>
            <person name="Gujja S."/>
            <person name="Hansen M."/>
            <person name="Howarth C."/>
            <person name="Imamovic A."/>
            <person name="Ireland A."/>
            <person name="Larimer J."/>
            <person name="McCowan C."/>
            <person name="Murphy C."/>
            <person name="Pearson M."/>
            <person name="Poon T.W."/>
            <person name="Priest M."/>
            <person name="Roberts A."/>
            <person name="Saif S."/>
            <person name="Shea T."/>
            <person name="Sykes S."/>
            <person name="Wortman J."/>
            <person name="Nusbaum C."/>
            <person name="Birren B."/>
        </authorList>
    </citation>
    <scope>NUCLEOTIDE SEQUENCE [LARGE SCALE GENOMIC DNA]</scope>
    <source>
        <strain evidence="1">APO3</strain>
    </source>
</reference>
<organism evidence="1">
    <name type="scientific">Aphanomyces astaci</name>
    <name type="common">Crayfish plague agent</name>
    <dbReference type="NCBI Taxonomy" id="112090"/>
    <lineage>
        <taxon>Eukaryota</taxon>
        <taxon>Sar</taxon>
        <taxon>Stramenopiles</taxon>
        <taxon>Oomycota</taxon>
        <taxon>Saprolegniomycetes</taxon>
        <taxon>Saprolegniales</taxon>
        <taxon>Verrucalvaceae</taxon>
        <taxon>Aphanomyces</taxon>
    </lineage>
</organism>
<evidence type="ECO:0000313" key="1">
    <source>
        <dbReference type="EMBL" id="ETV64687.1"/>
    </source>
</evidence>
<dbReference type="RefSeq" id="XP_009845822.1">
    <property type="nucleotide sequence ID" value="XM_009847520.1"/>
</dbReference>